<feature type="domain" description="Aminoacyl-transfer RNA synthetases class-II family profile" evidence="10">
    <location>
        <begin position="38"/>
        <end position="314"/>
    </location>
</feature>
<dbReference type="InterPro" id="IPR002316">
    <property type="entry name" value="Pro-tRNA-ligase_IIa"/>
</dbReference>
<accession>A0A1F6M9P1</accession>
<keyword evidence="4" id="KW-0547">Nucleotide-binding</keyword>
<dbReference type="SUPFAM" id="SSF52954">
    <property type="entry name" value="Class II aaRS ABD-related"/>
    <property type="match status" value="1"/>
</dbReference>
<dbReference type="Pfam" id="PF00587">
    <property type="entry name" value="tRNA-synt_2b"/>
    <property type="match status" value="1"/>
</dbReference>
<reference evidence="11 12" key="1">
    <citation type="journal article" date="2016" name="Nat. Commun.">
        <title>Thousands of microbial genomes shed light on interconnected biogeochemical processes in an aquifer system.</title>
        <authorList>
            <person name="Anantharaman K."/>
            <person name="Brown C.T."/>
            <person name="Hug L.A."/>
            <person name="Sharon I."/>
            <person name="Castelle C.J."/>
            <person name="Probst A.J."/>
            <person name="Thomas B.C."/>
            <person name="Singh A."/>
            <person name="Wilkins M.J."/>
            <person name="Karaoz U."/>
            <person name="Brodie E.L."/>
            <person name="Williams K.H."/>
            <person name="Hubbard S.S."/>
            <person name="Banfield J.F."/>
        </authorList>
    </citation>
    <scope>NUCLEOTIDE SEQUENCE [LARGE SCALE GENOMIC DNA]</scope>
</reference>
<evidence type="ECO:0000256" key="7">
    <source>
        <dbReference type="ARBA" id="ARBA00023146"/>
    </source>
</evidence>
<dbReference type="GO" id="GO:0006433">
    <property type="term" value="P:prolyl-tRNA aminoacylation"/>
    <property type="evidence" value="ECO:0007669"/>
    <property type="project" value="InterPro"/>
</dbReference>
<dbReference type="Gene3D" id="3.30.930.10">
    <property type="entry name" value="Bira Bifunctional Protein, Domain 2"/>
    <property type="match status" value="1"/>
</dbReference>
<evidence type="ECO:0000256" key="9">
    <source>
        <dbReference type="ARBA" id="ARBA00047671"/>
    </source>
</evidence>
<dbReference type="EC" id="6.1.1.15" evidence="1"/>
<dbReference type="Pfam" id="PF03129">
    <property type="entry name" value="HGTP_anticodon"/>
    <property type="match status" value="1"/>
</dbReference>
<dbReference type="Gene3D" id="3.40.50.800">
    <property type="entry name" value="Anticodon-binding domain"/>
    <property type="match status" value="1"/>
</dbReference>
<evidence type="ECO:0000313" key="11">
    <source>
        <dbReference type="EMBL" id="OGH68339.1"/>
    </source>
</evidence>
<organism evidence="11 12">
    <name type="scientific">Candidatus Magasanikbacteria bacterium RIFCSPHIGHO2_02_FULL_45_10</name>
    <dbReference type="NCBI Taxonomy" id="1798679"/>
    <lineage>
        <taxon>Bacteria</taxon>
        <taxon>Candidatus Magasanikiibacteriota</taxon>
    </lineage>
</organism>
<dbReference type="PANTHER" id="PTHR42753:SF2">
    <property type="entry name" value="PROLINE--TRNA LIGASE"/>
    <property type="match status" value="1"/>
</dbReference>
<dbReference type="GO" id="GO:0005829">
    <property type="term" value="C:cytosol"/>
    <property type="evidence" value="ECO:0007669"/>
    <property type="project" value="TreeGrafter"/>
</dbReference>
<evidence type="ECO:0000256" key="1">
    <source>
        <dbReference type="ARBA" id="ARBA00012831"/>
    </source>
</evidence>
<comment type="caution">
    <text evidence="11">The sequence shown here is derived from an EMBL/GenBank/DDBJ whole genome shotgun (WGS) entry which is preliminary data.</text>
</comment>
<keyword evidence="7" id="KW-0030">Aminoacyl-tRNA synthetase</keyword>
<dbReference type="PRINTS" id="PR01046">
    <property type="entry name" value="TRNASYNTHPRO"/>
</dbReference>
<keyword evidence="6" id="KW-0648">Protein biosynthesis</keyword>
<name>A0A1F6M9P1_9BACT</name>
<dbReference type="InterPro" id="IPR004154">
    <property type="entry name" value="Anticodon-bd"/>
</dbReference>
<dbReference type="PROSITE" id="PS50862">
    <property type="entry name" value="AA_TRNA_LIGASE_II"/>
    <property type="match status" value="1"/>
</dbReference>
<dbReference type="CDD" id="cd00861">
    <property type="entry name" value="ProRS_anticodon_short"/>
    <property type="match status" value="1"/>
</dbReference>
<keyword evidence="3" id="KW-0436">Ligase</keyword>
<gene>
    <name evidence="11" type="ORF">A3D53_03525</name>
</gene>
<evidence type="ECO:0000313" key="12">
    <source>
        <dbReference type="Proteomes" id="UP000176413"/>
    </source>
</evidence>
<evidence type="ECO:0000256" key="8">
    <source>
        <dbReference type="ARBA" id="ARBA00029731"/>
    </source>
</evidence>
<dbReference type="InterPro" id="IPR036621">
    <property type="entry name" value="Anticodon-bd_dom_sf"/>
</dbReference>
<dbReference type="AlphaFoldDB" id="A0A1F6M9P1"/>
<dbReference type="SUPFAM" id="SSF55681">
    <property type="entry name" value="Class II aaRS and biotin synthetases"/>
    <property type="match status" value="1"/>
</dbReference>
<evidence type="ECO:0000256" key="4">
    <source>
        <dbReference type="ARBA" id="ARBA00022741"/>
    </source>
</evidence>
<dbReference type="InterPro" id="IPR045864">
    <property type="entry name" value="aa-tRNA-synth_II/BPL/LPL"/>
</dbReference>
<protein>
    <recommendedName>
        <fullName evidence="2">Proline--tRNA ligase</fullName>
        <ecNumber evidence="1">6.1.1.15</ecNumber>
    </recommendedName>
    <alternativeName>
        <fullName evidence="8">Prolyl-tRNA synthetase</fullName>
    </alternativeName>
</protein>
<evidence type="ECO:0000259" key="10">
    <source>
        <dbReference type="PROSITE" id="PS50862"/>
    </source>
</evidence>
<dbReference type="EMBL" id="MFQA01000046">
    <property type="protein sequence ID" value="OGH68339.1"/>
    <property type="molecule type" value="Genomic_DNA"/>
</dbReference>
<comment type="catalytic activity">
    <reaction evidence="9">
        <text>tRNA(Pro) + L-proline + ATP = L-prolyl-tRNA(Pro) + AMP + diphosphate</text>
        <dbReference type="Rhea" id="RHEA:14305"/>
        <dbReference type="Rhea" id="RHEA-COMP:9700"/>
        <dbReference type="Rhea" id="RHEA-COMP:9702"/>
        <dbReference type="ChEBI" id="CHEBI:30616"/>
        <dbReference type="ChEBI" id="CHEBI:33019"/>
        <dbReference type="ChEBI" id="CHEBI:60039"/>
        <dbReference type="ChEBI" id="CHEBI:78442"/>
        <dbReference type="ChEBI" id="CHEBI:78532"/>
        <dbReference type="ChEBI" id="CHEBI:456215"/>
        <dbReference type="EC" id="6.1.1.15"/>
    </reaction>
</comment>
<dbReference type="InterPro" id="IPR050062">
    <property type="entry name" value="Pro-tRNA_synthetase"/>
</dbReference>
<dbReference type="PANTHER" id="PTHR42753">
    <property type="entry name" value="MITOCHONDRIAL RIBOSOME PROTEIN L39/PROLYL-TRNA LIGASE FAMILY MEMBER"/>
    <property type="match status" value="1"/>
</dbReference>
<proteinExistence type="predicted"/>
<dbReference type="InterPro" id="IPR006195">
    <property type="entry name" value="aa-tRNA-synth_II"/>
</dbReference>
<dbReference type="GO" id="GO:0004827">
    <property type="term" value="F:proline-tRNA ligase activity"/>
    <property type="evidence" value="ECO:0007669"/>
    <property type="project" value="UniProtKB-EC"/>
</dbReference>
<evidence type="ECO:0000256" key="6">
    <source>
        <dbReference type="ARBA" id="ARBA00022917"/>
    </source>
</evidence>
<dbReference type="InterPro" id="IPR044140">
    <property type="entry name" value="ProRS_anticodon_short"/>
</dbReference>
<evidence type="ECO:0000256" key="3">
    <source>
        <dbReference type="ARBA" id="ARBA00022598"/>
    </source>
</evidence>
<dbReference type="Proteomes" id="UP000176413">
    <property type="component" value="Unassembled WGS sequence"/>
</dbReference>
<evidence type="ECO:0000256" key="5">
    <source>
        <dbReference type="ARBA" id="ARBA00022840"/>
    </source>
</evidence>
<keyword evidence="5" id="KW-0067">ATP-binding</keyword>
<evidence type="ECO:0000256" key="2">
    <source>
        <dbReference type="ARBA" id="ARBA00019110"/>
    </source>
</evidence>
<dbReference type="GO" id="GO:0005524">
    <property type="term" value="F:ATP binding"/>
    <property type="evidence" value="ECO:0007669"/>
    <property type="project" value="UniProtKB-KW"/>
</dbReference>
<dbReference type="InterPro" id="IPR002314">
    <property type="entry name" value="aa-tRNA-synt_IIb"/>
</dbReference>
<sequence>MRYSQLFGKTSKSAPADAESVNAKYLTQGGFINKQMAGIYNYLPLGLRVLTKIQNIIREELHKVGAQEILMPALTQEESYTTTGRDDMDILFHTEIAGGAKAVLNPTHEEIVTPLVKTYTFSYRDLPVAVYQIQNKFRNEARAKSGLLRGREFNMKDLYSFHTSEEDLKDYYEKIKEVYFAIYRRLGLGDLTVLTYASGGAFCKYSHEFQALSEMGEDTVFLCEKCRIAVNKEIIDEQNSCPSCLNVDLVEKKAIEVGNIFKLMTRFSDAFGFTFANEQGKKIPVMMGCYGLGPSRVMGTIVEIFNDEKGIIWPEAVAPYKVHVVVLGAESEVMNEAEKLLKSLEEKHIEVLFDDRAKATTGEKLGDADLIGIPYRVVVSKKTLAQNGVELKLRNESDAQIISQEELLRKL</sequence>